<accession>A0A8J2KAQ1</accession>
<proteinExistence type="predicted"/>
<reference evidence="1" key="1">
    <citation type="submission" date="2021-06" db="EMBL/GenBank/DDBJ databases">
        <authorList>
            <person name="Hodson N. C."/>
            <person name="Mongue J. A."/>
            <person name="Jaron S. K."/>
        </authorList>
    </citation>
    <scope>NUCLEOTIDE SEQUENCE</scope>
</reference>
<keyword evidence="2" id="KW-1185">Reference proteome</keyword>
<dbReference type="EMBL" id="CAJVCH010293994">
    <property type="protein sequence ID" value="CAG7785333.1"/>
    <property type="molecule type" value="Genomic_DNA"/>
</dbReference>
<evidence type="ECO:0000313" key="1">
    <source>
        <dbReference type="EMBL" id="CAG7785333.1"/>
    </source>
</evidence>
<protein>
    <submittedName>
        <fullName evidence="1">Uncharacterized protein</fullName>
    </submittedName>
</protein>
<name>A0A8J2KAQ1_9HEXA</name>
<dbReference type="AlphaFoldDB" id="A0A8J2KAQ1"/>
<comment type="caution">
    <text evidence="1">The sequence shown here is derived from an EMBL/GenBank/DDBJ whole genome shotgun (WGS) entry which is preliminary data.</text>
</comment>
<organism evidence="1 2">
    <name type="scientific">Allacma fusca</name>
    <dbReference type="NCBI Taxonomy" id="39272"/>
    <lineage>
        <taxon>Eukaryota</taxon>
        <taxon>Metazoa</taxon>
        <taxon>Ecdysozoa</taxon>
        <taxon>Arthropoda</taxon>
        <taxon>Hexapoda</taxon>
        <taxon>Collembola</taxon>
        <taxon>Symphypleona</taxon>
        <taxon>Sminthuridae</taxon>
        <taxon>Allacma</taxon>
    </lineage>
</organism>
<evidence type="ECO:0000313" key="2">
    <source>
        <dbReference type="Proteomes" id="UP000708208"/>
    </source>
</evidence>
<gene>
    <name evidence="1" type="ORF">AFUS01_LOCUS23963</name>
</gene>
<sequence length="115" mass="13205">MLERSEDEFSENMRRSTKMKQVFKTCCNDRKTEILMESHGSGEEVAVLHEAKAQMGNVLERLDQHPGLPMVENGLRKDGKRVFLDADRSKREKFPAKGSVLARTDNLINYLCISY</sequence>
<dbReference type="Proteomes" id="UP000708208">
    <property type="component" value="Unassembled WGS sequence"/>
</dbReference>